<dbReference type="CDD" id="cd09113">
    <property type="entry name" value="PLDc_ymdC_like_2"/>
    <property type="match status" value="1"/>
</dbReference>
<dbReference type="PATRIC" id="fig|657314.3.peg.821"/>
<dbReference type="RefSeq" id="WP_015541403.1">
    <property type="nucleotide sequence ID" value="NC_021022.1"/>
</dbReference>
<gene>
    <name evidence="2" type="ORF">CK5_10600</name>
</gene>
<dbReference type="Proteomes" id="UP000008955">
    <property type="component" value="Chromosome"/>
</dbReference>
<dbReference type="EMBL" id="FP929054">
    <property type="protein sequence ID" value="CBL22545.1"/>
    <property type="molecule type" value="Genomic_DNA"/>
</dbReference>
<dbReference type="GO" id="GO:0030572">
    <property type="term" value="F:phosphatidyltransferase activity"/>
    <property type="evidence" value="ECO:0007669"/>
    <property type="project" value="UniProtKB-ARBA"/>
</dbReference>
<reference evidence="2 3" key="1">
    <citation type="submission" date="2010-03" db="EMBL/GenBank/DDBJ databases">
        <title>The genome sequence of Ruminococcus obeum A2-162.</title>
        <authorList>
            <consortium name="metaHIT consortium -- http://www.metahit.eu/"/>
            <person name="Pajon A."/>
            <person name="Turner K."/>
            <person name="Parkhill J."/>
            <person name="Duncan S."/>
            <person name="Flint H."/>
        </authorList>
    </citation>
    <scope>NUCLEOTIDE SEQUENCE [LARGE SCALE GENOMIC DNA]</scope>
    <source>
        <strain evidence="2 3">A2-162</strain>
    </source>
</reference>
<evidence type="ECO:0000313" key="2">
    <source>
        <dbReference type="EMBL" id="CBL22545.1"/>
    </source>
</evidence>
<dbReference type="Gene3D" id="3.30.870.10">
    <property type="entry name" value="Endonuclease Chain A"/>
    <property type="match status" value="2"/>
</dbReference>
<dbReference type="PANTHER" id="PTHR21248:SF12">
    <property type="entry name" value="CARDIOLIPIN SYNTHASE C"/>
    <property type="match status" value="1"/>
</dbReference>
<dbReference type="Pfam" id="PF13091">
    <property type="entry name" value="PLDc_2"/>
    <property type="match status" value="2"/>
</dbReference>
<protein>
    <submittedName>
        <fullName evidence="2">Phosphatidylserine/phosphatidylglycerophosphate/cardiolipin synthases and related enzymes</fullName>
    </submittedName>
</protein>
<dbReference type="PROSITE" id="PS50035">
    <property type="entry name" value="PLD"/>
    <property type="match status" value="2"/>
</dbReference>
<feature type="domain" description="PLD phosphodiesterase" evidence="1">
    <location>
        <begin position="377"/>
        <end position="404"/>
    </location>
</feature>
<organism evidence="2 3">
    <name type="scientific">Blautia obeum A2-162</name>
    <dbReference type="NCBI Taxonomy" id="657314"/>
    <lineage>
        <taxon>Bacteria</taxon>
        <taxon>Bacillati</taxon>
        <taxon>Bacillota</taxon>
        <taxon>Clostridia</taxon>
        <taxon>Lachnospirales</taxon>
        <taxon>Lachnospiraceae</taxon>
        <taxon>Blautia</taxon>
    </lineage>
</organism>
<proteinExistence type="predicted"/>
<dbReference type="PANTHER" id="PTHR21248">
    <property type="entry name" value="CARDIOLIPIN SYNTHASE"/>
    <property type="match status" value="1"/>
</dbReference>
<dbReference type="PROSITE" id="PS51257">
    <property type="entry name" value="PROKAR_LIPOPROTEIN"/>
    <property type="match status" value="1"/>
</dbReference>
<dbReference type="SMART" id="SM00155">
    <property type="entry name" value="PLDc"/>
    <property type="match status" value="2"/>
</dbReference>
<dbReference type="InterPro" id="IPR001736">
    <property type="entry name" value="PLipase_D/transphosphatidylase"/>
</dbReference>
<accession>D4LY42</accession>
<sequence length="477" mass="55529">MKKHKICKILLVILAVLLFMACYELLGICIAYKKQPEMSEKTIKEIHNESWNECSENPERAVIIEKNSEALLQRVRLIKNAKEEIILSTFAFKSDESGKLILGALHDAADRGVHIRLLVDGMESWIDMEGNPYFYGLSSHENVEIKLYNKANPLKPWKMMGRMHDKYLIADGKRYILGGRNTYNYFLGDFPGHKNYDRDVLVVCDEPEKENSVNQLSEYFETIWEQEDSGYFHDNKKLANRKSVKNAVLELQNGYQKYFEENKERICDTDYTDETFETEKIALVSNPIHTGSKEPVVWYQLGELMKNAKNRVKIHTPYIICNDMMYNTWEEIAENVPNFSIMTNSVANNGNPFGSADYAKNRNKILNTGIDIWEYEGGYSYHGKSILIDDDISVIGSFNMDMRSTYLDTELMLVIRSKEINKQLEEGMMEYEKVSRQALEDGTYHDPYHVKPIELTKKRQRNVFLVQHLLGWARYLF</sequence>
<dbReference type="GO" id="GO:0032049">
    <property type="term" value="P:cardiolipin biosynthetic process"/>
    <property type="evidence" value="ECO:0007669"/>
    <property type="project" value="UniProtKB-ARBA"/>
</dbReference>
<reference evidence="2 3" key="2">
    <citation type="submission" date="2010-03" db="EMBL/GenBank/DDBJ databases">
        <authorList>
            <person name="Pajon A."/>
        </authorList>
    </citation>
    <scope>NUCLEOTIDE SEQUENCE [LARGE SCALE GENOMIC DNA]</scope>
    <source>
        <strain evidence="2 3">A2-162</strain>
    </source>
</reference>
<name>D4LY42_9FIRM</name>
<dbReference type="AlphaFoldDB" id="D4LY42"/>
<evidence type="ECO:0000259" key="1">
    <source>
        <dbReference type="PROSITE" id="PS50035"/>
    </source>
</evidence>
<dbReference type="HOGENOM" id="CLU_024860_0_0_9"/>
<dbReference type="InterPro" id="IPR025202">
    <property type="entry name" value="PLD-like_dom"/>
</dbReference>
<dbReference type="CDD" id="cd09111">
    <property type="entry name" value="PLDc_ymdC_like_1"/>
    <property type="match status" value="1"/>
</dbReference>
<dbReference type="SUPFAM" id="SSF56024">
    <property type="entry name" value="Phospholipase D/nuclease"/>
    <property type="match status" value="2"/>
</dbReference>
<keyword evidence="3" id="KW-1185">Reference proteome</keyword>
<evidence type="ECO:0000313" key="3">
    <source>
        <dbReference type="Proteomes" id="UP000008955"/>
    </source>
</evidence>
<dbReference type="KEGG" id="rob:CK5_10600"/>
<feature type="domain" description="PLD phosphodiesterase" evidence="1">
    <location>
        <begin position="159"/>
        <end position="181"/>
    </location>
</feature>